<dbReference type="EMBL" id="BAABCM010000004">
    <property type="protein sequence ID" value="GAA3814598.1"/>
    <property type="molecule type" value="Genomic_DNA"/>
</dbReference>
<evidence type="ECO:0000313" key="1">
    <source>
        <dbReference type="EMBL" id="GAA3814598.1"/>
    </source>
</evidence>
<evidence type="ECO:0000313" key="2">
    <source>
        <dbReference type="Proteomes" id="UP001501624"/>
    </source>
</evidence>
<dbReference type="Proteomes" id="UP001501624">
    <property type="component" value="Unassembled WGS sequence"/>
</dbReference>
<gene>
    <name evidence="1" type="ORF">GCM10022380_35790</name>
</gene>
<accession>A0ABP7IBY6</accession>
<protein>
    <submittedName>
        <fullName evidence="1">Uncharacterized protein</fullName>
    </submittedName>
</protein>
<keyword evidence="2" id="KW-1185">Reference proteome</keyword>
<name>A0ABP7IBY6_9PSEU</name>
<sequence>MMGDCCRLASGGWLGGHPVAFRFGHITLSQGRKVGMFGLRLAAGLRPWLKVMAPVSGDGMTTQLGWVQGMRCALAGPPQLALWLRLTLAAAAFWLRSALGAAVF</sequence>
<organism evidence="1 2">
    <name type="scientific">Amycolatopsis tucumanensis</name>
    <dbReference type="NCBI Taxonomy" id="401106"/>
    <lineage>
        <taxon>Bacteria</taxon>
        <taxon>Bacillati</taxon>
        <taxon>Actinomycetota</taxon>
        <taxon>Actinomycetes</taxon>
        <taxon>Pseudonocardiales</taxon>
        <taxon>Pseudonocardiaceae</taxon>
        <taxon>Amycolatopsis</taxon>
    </lineage>
</organism>
<proteinExistence type="predicted"/>
<comment type="caution">
    <text evidence="1">The sequence shown here is derived from an EMBL/GenBank/DDBJ whole genome shotgun (WGS) entry which is preliminary data.</text>
</comment>
<reference evidence="2" key="1">
    <citation type="journal article" date="2019" name="Int. J. Syst. Evol. Microbiol.">
        <title>The Global Catalogue of Microorganisms (GCM) 10K type strain sequencing project: providing services to taxonomists for standard genome sequencing and annotation.</title>
        <authorList>
            <consortium name="The Broad Institute Genomics Platform"/>
            <consortium name="The Broad Institute Genome Sequencing Center for Infectious Disease"/>
            <person name="Wu L."/>
            <person name="Ma J."/>
        </authorList>
    </citation>
    <scope>NUCLEOTIDE SEQUENCE [LARGE SCALE GENOMIC DNA]</scope>
    <source>
        <strain evidence="2">JCM 17017</strain>
    </source>
</reference>